<dbReference type="Pfam" id="PF14223">
    <property type="entry name" value="Retrotran_gag_2"/>
    <property type="match status" value="1"/>
</dbReference>
<proteinExistence type="predicted"/>
<evidence type="ECO:0000256" key="1">
    <source>
        <dbReference type="SAM" id="MobiDB-lite"/>
    </source>
</evidence>
<dbReference type="Proteomes" id="UP000188533">
    <property type="component" value="Unassembled WGS sequence"/>
</dbReference>
<reference evidence="2 3" key="1">
    <citation type="submission" date="2016-08" db="EMBL/GenBank/DDBJ databases">
        <authorList>
            <consortium name="Lentinula edodes genome sequencing consortium"/>
            <person name="Sakamoto Y."/>
            <person name="Nakade K."/>
            <person name="Sato S."/>
            <person name="Yoshida Y."/>
            <person name="Miyazaki K."/>
            <person name="Natsume S."/>
            <person name="Konno N."/>
        </authorList>
    </citation>
    <scope>NUCLEOTIDE SEQUENCE [LARGE SCALE GENOMIC DNA]</scope>
    <source>
        <strain evidence="2 3">NBRC 111202</strain>
    </source>
</reference>
<comment type="caution">
    <text evidence="2">The sequence shown here is derived from an EMBL/GenBank/DDBJ whole genome shotgun (WGS) entry which is preliminary data.</text>
</comment>
<dbReference type="AlphaFoldDB" id="A0A1Q3EK60"/>
<evidence type="ECO:0000313" key="2">
    <source>
        <dbReference type="EMBL" id="GAW07608.1"/>
    </source>
</evidence>
<organism evidence="2 3">
    <name type="scientific">Lentinula edodes</name>
    <name type="common">Shiitake mushroom</name>
    <name type="synonym">Lentinus edodes</name>
    <dbReference type="NCBI Taxonomy" id="5353"/>
    <lineage>
        <taxon>Eukaryota</taxon>
        <taxon>Fungi</taxon>
        <taxon>Dikarya</taxon>
        <taxon>Basidiomycota</taxon>
        <taxon>Agaricomycotina</taxon>
        <taxon>Agaricomycetes</taxon>
        <taxon>Agaricomycetidae</taxon>
        <taxon>Agaricales</taxon>
        <taxon>Marasmiineae</taxon>
        <taxon>Omphalotaceae</taxon>
        <taxon>Lentinula</taxon>
    </lineage>
</organism>
<keyword evidence="3" id="KW-1185">Reference proteome</keyword>
<feature type="compositionally biased region" description="Low complexity" evidence="1">
    <location>
        <begin position="60"/>
        <end position="84"/>
    </location>
</feature>
<evidence type="ECO:0000313" key="3">
    <source>
        <dbReference type="Proteomes" id="UP000188533"/>
    </source>
</evidence>
<feature type="region of interest" description="Disordered" evidence="1">
    <location>
        <begin position="53"/>
        <end position="84"/>
    </location>
</feature>
<reference evidence="2 3" key="2">
    <citation type="submission" date="2017-02" db="EMBL/GenBank/DDBJ databases">
        <title>A genome survey and senescence transcriptome analysis in Lentinula edodes.</title>
        <authorList>
            <person name="Sakamoto Y."/>
            <person name="Nakade K."/>
            <person name="Sato S."/>
            <person name="Yoshida Y."/>
            <person name="Miyazaki K."/>
            <person name="Natsume S."/>
            <person name="Konno N."/>
        </authorList>
    </citation>
    <scope>NUCLEOTIDE SEQUENCE [LARGE SCALE GENOMIC DNA]</scope>
    <source>
        <strain evidence="2 3">NBRC 111202</strain>
    </source>
</reference>
<dbReference type="EMBL" id="BDGU01000474">
    <property type="protein sequence ID" value="GAW07608.1"/>
    <property type="molecule type" value="Genomic_DNA"/>
</dbReference>
<sequence>MSSSSNMPNVQRFPTGIALEGEDNWWPYKWEVSLAVESKGLQGYLHGTIAKPSSTKPAVTVTSPEGMTTTPTATTPPYSQTPSPEAWYTRDRYVASTIVSNIVDPTGLEVDYTEVASEIWGELVKQFEQKSEELLLFHDSNLRAHRYTYPEETMEEHKRTMQNLLRKATNAGAVITDGQFRVIVLASLPRDWDADIWHLPGKTSSEAFIHLQGIWLQREKRRTEEEREEKKCHEAAEAECYAAGKRSELSQGDERGATKQGGEAERLSGAEANWSDYDRIIEYRII</sequence>
<feature type="compositionally biased region" description="Basic and acidic residues" evidence="1">
    <location>
        <begin position="245"/>
        <end position="268"/>
    </location>
</feature>
<name>A0A1Q3EK60_LENED</name>
<gene>
    <name evidence="2" type="ORF">LENED_009613</name>
</gene>
<feature type="region of interest" description="Disordered" evidence="1">
    <location>
        <begin position="243"/>
        <end position="268"/>
    </location>
</feature>
<accession>A0A1Q3EK60</accession>
<protein>
    <submittedName>
        <fullName evidence="2">Retrovirus-related pol polyprotein</fullName>
    </submittedName>
</protein>